<evidence type="ECO:0000256" key="1">
    <source>
        <dbReference type="ARBA" id="ARBA00022630"/>
    </source>
</evidence>
<protein>
    <recommendedName>
        <fullName evidence="3">4-hydroxybenzoate 3-monooxygenase</fullName>
        <ecNumber evidence="3">1.14.13.2</ecNumber>
    </recommendedName>
</protein>
<keyword evidence="6" id="KW-1185">Reference proteome</keyword>
<dbReference type="Gene3D" id="3.30.9.10">
    <property type="entry name" value="D-Amino Acid Oxidase, subunit A, domain 2"/>
    <property type="match status" value="1"/>
</dbReference>
<sequence>MKTLQTQVAIIGAGPSGLLLGQLLARKGISNIIVERVTGDYVLGRIRAGILEQGFVDLVREAGVAERMDSEGHAHEGVELVVNGARTRINLKELTGGDVVVCYGQVEITQDLMDARQAAKLDTYYEASDVQPHDVKGDKPFITFTHDGEEYRLDCDFIAGCDGFHGVSRQTIPEDVRTEHERVYPFGWLGLLSDTPPCHDELIYAKSERGFALASQRSETRSRYYLQVPLTDKIEDWSDEAFWDELKKRLPDEIAANVVTGPSIEKSIAPLRSFVCEPMQYGNLFLVGDAAHIVPPTGAKGLNLAASDVATLYKILTRVYETGDRRFIEQYSEIALRRVWHGERFSWWMTNMMHNFGDEVSNNGVDGLMFTRFMESEFDYYLNSENGRRVIAEQYVGLPYEELKEY</sequence>
<dbReference type="EMBL" id="FNRJ01000013">
    <property type="protein sequence ID" value="SEB02909.1"/>
    <property type="molecule type" value="Genomic_DNA"/>
</dbReference>
<gene>
    <name evidence="5" type="ORF">SAMN02745729_11398</name>
</gene>
<dbReference type="NCBIfam" id="NF006091">
    <property type="entry name" value="PRK08243.1"/>
    <property type="match status" value="1"/>
</dbReference>
<dbReference type="Proteomes" id="UP000242469">
    <property type="component" value="Unassembled WGS sequence"/>
</dbReference>
<evidence type="ECO:0000313" key="6">
    <source>
        <dbReference type="Proteomes" id="UP000242469"/>
    </source>
</evidence>
<feature type="domain" description="FAD-binding" evidence="4">
    <location>
        <begin position="6"/>
        <end position="345"/>
    </location>
</feature>
<keyword evidence="5" id="KW-0560">Oxidoreductase</keyword>
<evidence type="ECO:0000256" key="3">
    <source>
        <dbReference type="NCBIfam" id="TIGR02360"/>
    </source>
</evidence>
<dbReference type="Gene3D" id="3.50.50.60">
    <property type="entry name" value="FAD/NAD(P)-binding domain"/>
    <property type="match status" value="1"/>
</dbReference>
<dbReference type="InterPro" id="IPR036188">
    <property type="entry name" value="FAD/NAD-bd_sf"/>
</dbReference>
<dbReference type="STRING" id="1122198.SAMN02745729_11398"/>
<dbReference type="EC" id="1.14.13.2" evidence="3"/>
<dbReference type="SUPFAM" id="SSF51905">
    <property type="entry name" value="FAD/NAD(P)-binding domain"/>
    <property type="match status" value="1"/>
</dbReference>
<dbReference type="SUPFAM" id="SSF54373">
    <property type="entry name" value="FAD-linked reductases, C-terminal domain"/>
    <property type="match status" value="1"/>
</dbReference>
<organism evidence="5 6">
    <name type="scientific">Marinobacterium iners DSM 11526</name>
    <dbReference type="NCBI Taxonomy" id="1122198"/>
    <lineage>
        <taxon>Bacteria</taxon>
        <taxon>Pseudomonadati</taxon>
        <taxon>Pseudomonadota</taxon>
        <taxon>Gammaproteobacteria</taxon>
        <taxon>Oceanospirillales</taxon>
        <taxon>Oceanospirillaceae</taxon>
        <taxon>Marinobacterium</taxon>
    </lineage>
</organism>
<name>A0A1H4FZY9_9GAMM</name>
<dbReference type="RefSeq" id="WP_091827338.1">
    <property type="nucleotide sequence ID" value="NZ_FNRJ01000013.1"/>
</dbReference>
<dbReference type="GO" id="GO:0043639">
    <property type="term" value="P:benzoate catabolic process"/>
    <property type="evidence" value="ECO:0007669"/>
    <property type="project" value="InterPro"/>
</dbReference>
<dbReference type="AlphaFoldDB" id="A0A1H4FZY9"/>
<evidence type="ECO:0000256" key="2">
    <source>
        <dbReference type="ARBA" id="ARBA00022827"/>
    </source>
</evidence>
<dbReference type="Pfam" id="PF01494">
    <property type="entry name" value="FAD_binding_3"/>
    <property type="match status" value="1"/>
</dbReference>
<dbReference type="PANTHER" id="PTHR43004:SF3">
    <property type="entry name" value="P-HYDROXYBENZOATE HYDROXYLASE"/>
    <property type="match status" value="1"/>
</dbReference>
<dbReference type="InterPro" id="IPR012733">
    <property type="entry name" value="HB_mOase"/>
</dbReference>
<evidence type="ECO:0000313" key="5">
    <source>
        <dbReference type="EMBL" id="SEB02909.1"/>
    </source>
</evidence>
<dbReference type="PANTHER" id="PTHR43004">
    <property type="entry name" value="TRK SYSTEM POTASSIUM UPTAKE PROTEIN"/>
    <property type="match status" value="1"/>
</dbReference>
<dbReference type="GO" id="GO:0071949">
    <property type="term" value="F:FAD binding"/>
    <property type="evidence" value="ECO:0007669"/>
    <property type="project" value="InterPro"/>
</dbReference>
<evidence type="ECO:0000259" key="4">
    <source>
        <dbReference type="Pfam" id="PF01494"/>
    </source>
</evidence>
<dbReference type="GO" id="GO:0018659">
    <property type="term" value="F:4-hydroxybenzoate 3-monooxygenase activity"/>
    <property type="evidence" value="ECO:0007669"/>
    <property type="project" value="UniProtKB-UniRule"/>
</dbReference>
<accession>A0A1H4FZY9</accession>
<dbReference type="InterPro" id="IPR002938">
    <property type="entry name" value="FAD-bd"/>
</dbReference>
<dbReference type="PRINTS" id="PR00420">
    <property type="entry name" value="RNGMNOXGNASE"/>
</dbReference>
<keyword evidence="5" id="KW-0503">Monooxygenase</keyword>
<dbReference type="InterPro" id="IPR050641">
    <property type="entry name" value="RIFMO-like"/>
</dbReference>
<reference evidence="6" key="1">
    <citation type="submission" date="2016-10" db="EMBL/GenBank/DDBJ databases">
        <authorList>
            <person name="Varghese N."/>
            <person name="Submissions S."/>
        </authorList>
    </citation>
    <scope>NUCLEOTIDE SEQUENCE [LARGE SCALE GENOMIC DNA]</scope>
    <source>
        <strain evidence="6">DSM 11526</strain>
    </source>
</reference>
<keyword evidence="1" id="KW-0285">Flavoprotein</keyword>
<keyword evidence="2" id="KW-0274">FAD</keyword>
<proteinExistence type="predicted"/>
<dbReference type="NCBIfam" id="TIGR02360">
    <property type="entry name" value="pbenz_hydroxyl"/>
    <property type="match status" value="1"/>
</dbReference>
<dbReference type="OrthoDB" id="8672648at2"/>